<evidence type="ECO:0000256" key="3">
    <source>
        <dbReference type="ARBA" id="ARBA00022801"/>
    </source>
</evidence>
<dbReference type="VEuPathDB" id="VectorBase:AFUN004155"/>
<feature type="binding site" evidence="6">
    <location>
        <position position="372"/>
    </location>
    <ligand>
        <name>Zn(2+)</name>
        <dbReference type="ChEBI" id="CHEBI:29105"/>
        <note>catalytic</note>
    </ligand>
</feature>
<keyword evidence="1 6" id="KW-0645">Protease</keyword>
<reference evidence="9" key="1">
    <citation type="submission" date="2020-05" db="UniProtKB">
        <authorList>
            <consortium name="EnsemblMetazoa"/>
        </authorList>
    </citation>
    <scope>IDENTIFICATION</scope>
    <source>
        <strain evidence="9">FUMOZ</strain>
    </source>
</reference>
<dbReference type="InterPro" id="IPR024079">
    <property type="entry name" value="MetalloPept_cat_dom_sf"/>
</dbReference>
<keyword evidence="4 6" id="KW-0862">Zinc</keyword>
<accession>A0A182RD84</accession>
<dbReference type="STRING" id="62324.A0A182RD84"/>
<evidence type="ECO:0000259" key="8">
    <source>
        <dbReference type="PROSITE" id="PS51864"/>
    </source>
</evidence>
<dbReference type="GO" id="GO:0006508">
    <property type="term" value="P:proteolysis"/>
    <property type="evidence" value="ECO:0007669"/>
    <property type="project" value="UniProtKB-KW"/>
</dbReference>
<name>A0A182RD84_ANOFN</name>
<dbReference type="VEuPathDB" id="VectorBase:AFUN2_005340"/>
<dbReference type="PANTHER" id="PTHR10127">
    <property type="entry name" value="DISCOIDIN, CUB, EGF, LAMININ , AND ZINC METALLOPROTEASE DOMAIN CONTAINING"/>
    <property type="match status" value="1"/>
</dbReference>
<keyword evidence="3 6" id="KW-0378">Hydrolase</keyword>
<feature type="active site" evidence="6">
    <location>
        <position position="369"/>
    </location>
</feature>
<feature type="binding site" evidence="6">
    <location>
        <position position="106"/>
    </location>
    <ligand>
        <name>Zn(2+)</name>
        <dbReference type="ChEBI" id="CHEBI:29105"/>
        <note>catalytic</note>
    </ligand>
</feature>
<dbReference type="GO" id="GO:0004222">
    <property type="term" value="F:metalloendopeptidase activity"/>
    <property type="evidence" value="ECO:0007669"/>
    <property type="project" value="UniProtKB-UniRule"/>
</dbReference>
<dbReference type="EC" id="3.4.24.-" evidence="7"/>
<dbReference type="InterPro" id="IPR034035">
    <property type="entry name" value="Astacin-like_dom"/>
</dbReference>
<feature type="binding site" evidence="6">
    <location>
        <position position="100"/>
    </location>
    <ligand>
        <name>Zn(2+)</name>
        <dbReference type="ChEBI" id="CHEBI:29105"/>
        <note>catalytic</note>
    </ligand>
</feature>
<feature type="binding site" evidence="6">
    <location>
        <position position="368"/>
    </location>
    <ligand>
        <name>Zn(2+)</name>
        <dbReference type="ChEBI" id="CHEBI:29105"/>
        <note>catalytic</note>
    </ligand>
</feature>
<dbReference type="PANTHER" id="PTHR10127:SF780">
    <property type="entry name" value="METALLOENDOPEPTIDASE"/>
    <property type="match status" value="1"/>
</dbReference>
<proteinExistence type="predicted"/>
<keyword evidence="5 6" id="KW-0482">Metalloprotease</keyword>
<dbReference type="AlphaFoldDB" id="A0A182RD84"/>
<feature type="active site" evidence="6">
    <location>
        <position position="97"/>
    </location>
</feature>
<comment type="caution">
    <text evidence="6">Lacks conserved residue(s) required for the propagation of feature annotation.</text>
</comment>
<dbReference type="VEuPathDB" id="VectorBase:AFUN2_002599"/>
<dbReference type="Pfam" id="PF01400">
    <property type="entry name" value="Astacin"/>
    <property type="match status" value="2"/>
</dbReference>
<dbReference type="GO" id="GO:0008270">
    <property type="term" value="F:zinc ion binding"/>
    <property type="evidence" value="ECO:0007669"/>
    <property type="project" value="UniProtKB-UniRule"/>
</dbReference>
<evidence type="ECO:0000313" key="9">
    <source>
        <dbReference type="EnsemblMetazoa" id="AFUN004155-PA"/>
    </source>
</evidence>
<feature type="domain" description="Peptidase M12A" evidence="8">
    <location>
        <begin position="2"/>
        <end position="205"/>
    </location>
</feature>
<dbReference type="SMART" id="SM00235">
    <property type="entry name" value="ZnMc"/>
    <property type="match status" value="2"/>
</dbReference>
<keyword evidence="2 6" id="KW-0479">Metal-binding</keyword>
<dbReference type="FunFam" id="3.40.390.10:FF:000075">
    <property type="entry name" value="Metalloendopeptidase"/>
    <property type="match status" value="1"/>
</dbReference>
<dbReference type="CDD" id="cd04280">
    <property type="entry name" value="ZnMc_astacin_like"/>
    <property type="match status" value="2"/>
</dbReference>
<dbReference type="Gene3D" id="3.40.390.10">
    <property type="entry name" value="Collagenase (Catalytic Domain)"/>
    <property type="match status" value="2"/>
</dbReference>
<organism evidence="9">
    <name type="scientific">Anopheles funestus</name>
    <name type="common">African malaria mosquito</name>
    <dbReference type="NCBI Taxonomy" id="62324"/>
    <lineage>
        <taxon>Eukaryota</taxon>
        <taxon>Metazoa</taxon>
        <taxon>Ecdysozoa</taxon>
        <taxon>Arthropoda</taxon>
        <taxon>Hexapoda</taxon>
        <taxon>Insecta</taxon>
        <taxon>Pterygota</taxon>
        <taxon>Neoptera</taxon>
        <taxon>Endopterygota</taxon>
        <taxon>Diptera</taxon>
        <taxon>Nematocera</taxon>
        <taxon>Culicoidea</taxon>
        <taxon>Culicidae</taxon>
        <taxon>Anophelinae</taxon>
        <taxon>Anopheles</taxon>
    </lineage>
</organism>
<evidence type="ECO:0000256" key="4">
    <source>
        <dbReference type="ARBA" id="ARBA00022833"/>
    </source>
</evidence>
<sequence>MEHVLPKDYRWSNATIPYLYDGLFDEIELSYIADAMELLAKLSCLRFMPRTSESHYLVVTNKLGTGCWADTGRQPQGQTYMNLPKQCTKRAGTILHELLHVIGFLHQHTRPDRDHYLCVLYDNIIRHPVTLYNYEIVQPWTELAFPLPYDFESIMHYTPEMYSVAPGRLPTMVLRHPWTNIAIGQRDRLTDYDVLGIQFLYLWLTVLNTQYVSCELIPIDLSIFGSTLYRVIDTSVDSLVRNHDPTSDVEPWELGNLVGGDMRLPRPRFQNALVGPPDAAYRWPNATVVYSIDGSFSSAELEFINAAMREFERHTCVRFRRRRSGQDVAYVSIDNSNAGCWSDVGRGVERTILNLQQGCANSLTTPVHELMHTLGFYHEHNRLDRDRYVAILYENMLPDESFQSNFDLVNPANTTTFNVPYDLGSIMHYRSDAFSKRPSVLDTMRAKVPWNGELGQRNSLSWYDALLINIMYCGVQIPREPLPIPSRWIPAKAHGRKDRFRYRRIRRHGGNY</sequence>
<evidence type="ECO:0000256" key="7">
    <source>
        <dbReference type="RuleBase" id="RU361183"/>
    </source>
</evidence>
<evidence type="ECO:0000256" key="6">
    <source>
        <dbReference type="PROSITE-ProRule" id="PRU01211"/>
    </source>
</evidence>
<evidence type="ECO:0000256" key="2">
    <source>
        <dbReference type="ARBA" id="ARBA00022723"/>
    </source>
</evidence>
<evidence type="ECO:0000256" key="1">
    <source>
        <dbReference type="ARBA" id="ARBA00022670"/>
    </source>
</evidence>
<dbReference type="SUPFAM" id="SSF55486">
    <property type="entry name" value="Metalloproteases ('zincins'), catalytic domain"/>
    <property type="match status" value="2"/>
</dbReference>
<dbReference type="InterPro" id="IPR001506">
    <property type="entry name" value="Peptidase_M12A"/>
</dbReference>
<comment type="cofactor">
    <cofactor evidence="6 7">
        <name>Zn(2+)</name>
        <dbReference type="ChEBI" id="CHEBI:29105"/>
    </cofactor>
    <text evidence="6 7">Binds 1 zinc ion per subunit.</text>
</comment>
<evidence type="ECO:0000256" key="5">
    <source>
        <dbReference type="ARBA" id="ARBA00023049"/>
    </source>
</evidence>
<feature type="binding site" evidence="6">
    <location>
        <position position="378"/>
    </location>
    <ligand>
        <name>Zn(2+)</name>
        <dbReference type="ChEBI" id="CHEBI:29105"/>
        <note>catalytic</note>
    </ligand>
</feature>
<dbReference type="InterPro" id="IPR006026">
    <property type="entry name" value="Peptidase_Metallo"/>
</dbReference>
<protein>
    <recommendedName>
        <fullName evidence="7">Metalloendopeptidase</fullName>
        <ecNumber evidence="7">3.4.24.-</ecNumber>
    </recommendedName>
</protein>
<feature type="binding site" evidence="6">
    <location>
        <position position="96"/>
    </location>
    <ligand>
        <name>Zn(2+)</name>
        <dbReference type="ChEBI" id="CHEBI:29105"/>
        <note>catalytic</note>
    </ligand>
</feature>
<feature type="domain" description="Peptidase M12A" evidence="8">
    <location>
        <begin position="271"/>
        <end position="474"/>
    </location>
</feature>
<dbReference type="PRINTS" id="PR00480">
    <property type="entry name" value="ASTACIN"/>
</dbReference>
<dbReference type="EnsemblMetazoa" id="AFUN004155-RA">
    <property type="protein sequence ID" value="AFUN004155-PA"/>
    <property type="gene ID" value="AFUN004155"/>
</dbReference>
<dbReference type="PROSITE" id="PS51864">
    <property type="entry name" value="ASTACIN"/>
    <property type="match status" value="2"/>
</dbReference>